<comment type="subcellular location">
    <subcellularLocation>
        <location evidence="1">Membrane</location>
        <topology evidence="1">Multi-pass membrane protein</topology>
    </subcellularLocation>
</comment>
<accession>A0ABT1L6M7</accession>
<dbReference type="Gene3D" id="1.20.1280.290">
    <property type="match status" value="1"/>
</dbReference>
<feature type="transmembrane region" description="Helical" evidence="5">
    <location>
        <begin position="64"/>
        <end position="83"/>
    </location>
</feature>
<reference evidence="6 7" key="1">
    <citation type="submission" date="2022-07" db="EMBL/GenBank/DDBJ databases">
        <authorList>
            <person name="Li W.-J."/>
            <person name="Deng Q.-Q."/>
        </authorList>
    </citation>
    <scope>NUCLEOTIDE SEQUENCE [LARGE SCALE GENOMIC DNA]</scope>
    <source>
        <strain evidence="6 7">SYSU M60028</strain>
    </source>
</reference>
<evidence type="ECO:0000313" key="7">
    <source>
        <dbReference type="Proteomes" id="UP001205890"/>
    </source>
</evidence>
<comment type="caution">
    <text evidence="6">The sequence shown here is derived from an EMBL/GenBank/DDBJ whole genome shotgun (WGS) entry which is preliminary data.</text>
</comment>
<evidence type="ECO:0000256" key="2">
    <source>
        <dbReference type="ARBA" id="ARBA00022692"/>
    </source>
</evidence>
<gene>
    <name evidence="6" type="ORF">NK718_00855</name>
</gene>
<evidence type="ECO:0000256" key="3">
    <source>
        <dbReference type="ARBA" id="ARBA00022989"/>
    </source>
</evidence>
<feature type="transmembrane region" description="Helical" evidence="5">
    <location>
        <begin position="6"/>
        <end position="26"/>
    </location>
</feature>
<sequence>MSPFLIEVIGAVAAVTTTVCWLPQALRVIRTRDTRAISAWAQGTLLIGIILWIIYGFGIGSQPVIWSNTISFMLIGTIFTLKLRYG</sequence>
<dbReference type="EMBL" id="JANCLU010000001">
    <property type="protein sequence ID" value="MCP8937054.1"/>
    <property type="molecule type" value="Genomic_DNA"/>
</dbReference>
<name>A0ABT1L6M7_9HYPH</name>
<dbReference type="Proteomes" id="UP001205890">
    <property type="component" value="Unassembled WGS sequence"/>
</dbReference>
<dbReference type="Pfam" id="PF04193">
    <property type="entry name" value="PQ-loop"/>
    <property type="match status" value="1"/>
</dbReference>
<feature type="transmembrane region" description="Helical" evidence="5">
    <location>
        <begin position="38"/>
        <end position="58"/>
    </location>
</feature>
<keyword evidence="4 5" id="KW-0472">Membrane</keyword>
<evidence type="ECO:0000256" key="5">
    <source>
        <dbReference type="SAM" id="Phobius"/>
    </source>
</evidence>
<dbReference type="InterPro" id="IPR006603">
    <property type="entry name" value="PQ-loop_rpt"/>
</dbReference>
<keyword evidence="7" id="KW-1185">Reference proteome</keyword>
<keyword evidence="3 5" id="KW-1133">Transmembrane helix</keyword>
<organism evidence="6 7">
    <name type="scientific">Alsobacter ponti</name>
    <dbReference type="NCBI Taxonomy" id="2962936"/>
    <lineage>
        <taxon>Bacteria</taxon>
        <taxon>Pseudomonadati</taxon>
        <taxon>Pseudomonadota</taxon>
        <taxon>Alphaproteobacteria</taxon>
        <taxon>Hyphomicrobiales</taxon>
        <taxon>Alsobacteraceae</taxon>
        <taxon>Alsobacter</taxon>
    </lineage>
</organism>
<dbReference type="NCBIfam" id="NF037968">
    <property type="entry name" value="SemiSWEET_2"/>
    <property type="match status" value="1"/>
</dbReference>
<evidence type="ECO:0000256" key="1">
    <source>
        <dbReference type="ARBA" id="ARBA00004141"/>
    </source>
</evidence>
<dbReference type="InterPro" id="IPR047662">
    <property type="entry name" value="SemiSWEET"/>
</dbReference>
<keyword evidence="2 5" id="KW-0812">Transmembrane</keyword>
<proteinExistence type="predicted"/>
<evidence type="ECO:0000313" key="6">
    <source>
        <dbReference type="EMBL" id="MCP8937054.1"/>
    </source>
</evidence>
<protein>
    <submittedName>
        <fullName evidence="6">SemiSWEET transporter</fullName>
    </submittedName>
</protein>
<dbReference type="RefSeq" id="WP_254737610.1">
    <property type="nucleotide sequence ID" value="NZ_JANCLU010000001.1"/>
</dbReference>
<evidence type="ECO:0000256" key="4">
    <source>
        <dbReference type="ARBA" id="ARBA00023136"/>
    </source>
</evidence>